<evidence type="ECO:0000313" key="2">
    <source>
        <dbReference type="EMBL" id="RLW07239.1"/>
    </source>
</evidence>
<keyword evidence="3" id="KW-1185">Reference proteome</keyword>
<dbReference type="AlphaFoldDB" id="A0A3L8SSE5"/>
<gene>
    <name evidence="2" type="ORF">DV515_00004254</name>
</gene>
<comment type="caution">
    <text evidence="2">The sequence shown here is derived from an EMBL/GenBank/DDBJ whole genome shotgun (WGS) entry which is preliminary data.</text>
</comment>
<dbReference type="Proteomes" id="UP000276834">
    <property type="component" value="Unassembled WGS sequence"/>
</dbReference>
<feature type="compositionally biased region" description="Basic and acidic residues" evidence="1">
    <location>
        <begin position="85"/>
        <end position="101"/>
    </location>
</feature>
<name>A0A3L8SSE5_CHLGU</name>
<reference evidence="2 3" key="1">
    <citation type="journal article" date="2018" name="Proc. R. Soc. B">
        <title>A non-coding region near Follistatin controls head colour polymorphism in the Gouldian finch.</title>
        <authorList>
            <person name="Toomey M.B."/>
            <person name="Marques C.I."/>
            <person name="Andrade P."/>
            <person name="Araujo P.M."/>
            <person name="Sabatino S."/>
            <person name="Gazda M.A."/>
            <person name="Afonso S."/>
            <person name="Lopes R.J."/>
            <person name="Corbo J.C."/>
            <person name="Carneiro M."/>
        </authorList>
    </citation>
    <scope>NUCLEOTIDE SEQUENCE [LARGE SCALE GENOMIC DNA]</scope>
    <source>
        <strain evidence="2">Red01</strain>
        <tissue evidence="2">Muscle</tissue>
    </source>
</reference>
<dbReference type="EMBL" id="QUSF01000008">
    <property type="protein sequence ID" value="RLW07239.1"/>
    <property type="molecule type" value="Genomic_DNA"/>
</dbReference>
<sequence length="113" mass="13270">MIWHLFSELLVTEPFTIQQFWFSTSDRHKPIPSSLGVMSSGKEVTKKCCSCRKRDWKNKSHFYRQNEVPCLWKKLWRATGPGLMSEHEEKPGRKDRGEGQKKLTAKCLLSYTH</sequence>
<protein>
    <submittedName>
        <fullName evidence="2">Uncharacterized protein</fullName>
    </submittedName>
</protein>
<proteinExistence type="predicted"/>
<accession>A0A3L8SSE5</accession>
<evidence type="ECO:0000256" key="1">
    <source>
        <dbReference type="SAM" id="MobiDB-lite"/>
    </source>
</evidence>
<feature type="region of interest" description="Disordered" evidence="1">
    <location>
        <begin position="82"/>
        <end position="102"/>
    </location>
</feature>
<organism evidence="2 3">
    <name type="scientific">Chloebia gouldiae</name>
    <name type="common">Gouldian finch</name>
    <name type="synonym">Erythrura gouldiae</name>
    <dbReference type="NCBI Taxonomy" id="44316"/>
    <lineage>
        <taxon>Eukaryota</taxon>
        <taxon>Metazoa</taxon>
        <taxon>Chordata</taxon>
        <taxon>Craniata</taxon>
        <taxon>Vertebrata</taxon>
        <taxon>Euteleostomi</taxon>
        <taxon>Archelosauria</taxon>
        <taxon>Archosauria</taxon>
        <taxon>Dinosauria</taxon>
        <taxon>Saurischia</taxon>
        <taxon>Theropoda</taxon>
        <taxon>Coelurosauria</taxon>
        <taxon>Aves</taxon>
        <taxon>Neognathae</taxon>
        <taxon>Neoaves</taxon>
        <taxon>Telluraves</taxon>
        <taxon>Australaves</taxon>
        <taxon>Passeriformes</taxon>
        <taxon>Passeroidea</taxon>
        <taxon>Passeridae</taxon>
        <taxon>Chloebia</taxon>
    </lineage>
</organism>
<evidence type="ECO:0000313" key="3">
    <source>
        <dbReference type="Proteomes" id="UP000276834"/>
    </source>
</evidence>